<evidence type="ECO:0000256" key="1">
    <source>
        <dbReference type="SAM" id="MobiDB-lite"/>
    </source>
</evidence>
<gene>
    <name evidence="2" type="ORF">LIER_10630</name>
</gene>
<dbReference type="EMBL" id="BAABME010001903">
    <property type="protein sequence ID" value="GAA0152051.1"/>
    <property type="molecule type" value="Genomic_DNA"/>
</dbReference>
<reference evidence="2 3" key="1">
    <citation type="submission" date="2024-01" db="EMBL/GenBank/DDBJ databases">
        <title>The complete chloroplast genome sequence of Lithospermum erythrorhizon: insights into the phylogenetic relationship among Boraginaceae species and the maternal lineages of purple gromwells.</title>
        <authorList>
            <person name="Okada T."/>
            <person name="Watanabe K."/>
        </authorList>
    </citation>
    <scope>NUCLEOTIDE SEQUENCE [LARGE SCALE GENOMIC DNA]</scope>
</reference>
<evidence type="ECO:0000313" key="3">
    <source>
        <dbReference type="Proteomes" id="UP001454036"/>
    </source>
</evidence>
<feature type="compositionally biased region" description="Acidic residues" evidence="1">
    <location>
        <begin position="55"/>
        <end position="103"/>
    </location>
</feature>
<protein>
    <submittedName>
        <fullName evidence="2">Uncharacterized protein</fullName>
    </submittedName>
</protein>
<feature type="region of interest" description="Disordered" evidence="1">
    <location>
        <begin position="18"/>
        <end position="123"/>
    </location>
</feature>
<name>A0AAV3PM23_LITER</name>
<evidence type="ECO:0000313" key="2">
    <source>
        <dbReference type="EMBL" id="GAA0152051.1"/>
    </source>
</evidence>
<feature type="compositionally biased region" description="Polar residues" evidence="1">
    <location>
        <begin position="173"/>
        <end position="191"/>
    </location>
</feature>
<feature type="region of interest" description="Disordered" evidence="1">
    <location>
        <begin position="168"/>
        <end position="202"/>
    </location>
</feature>
<comment type="caution">
    <text evidence="2">The sequence shown here is derived from an EMBL/GenBank/DDBJ whole genome shotgun (WGS) entry which is preliminary data.</text>
</comment>
<keyword evidence="3" id="KW-1185">Reference proteome</keyword>
<dbReference type="AlphaFoldDB" id="A0AAV3PM23"/>
<feature type="compositionally biased region" description="Basic and acidic residues" evidence="1">
    <location>
        <begin position="40"/>
        <end position="54"/>
    </location>
</feature>
<organism evidence="2 3">
    <name type="scientific">Lithospermum erythrorhizon</name>
    <name type="common">Purple gromwell</name>
    <name type="synonym">Lithospermum officinale var. erythrorhizon</name>
    <dbReference type="NCBI Taxonomy" id="34254"/>
    <lineage>
        <taxon>Eukaryota</taxon>
        <taxon>Viridiplantae</taxon>
        <taxon>Streptophyta</taxon>
        <taxon>Embryophyta</taxon>
        <taxon>Tracheophyta</taxon>
        <taxon>Spermatophyta</taxon>
        <taxon>Magnoliopsida</taxon>
        <taxon>eudicotyledons</taxon>
        <taxon>Gunneridae</taxon>
        <taxon>Pentapetalae</taxon>
        <taxon>asterids</taxon>
        <taxon>lamiids</taxon>
        <taxon>Boraginales</taxon>
        <taxon>Boraginaceae</taxon>
        <taxon>Boraginoideae</taxon>
        <taxon>Lithospermeae</taxon>
        <taxon>Lithospermum</taxon>
    </lineage>
</organism>
<sequence>MPRFLGGITKVVEILTSGSRPGVGRYNNNDGVEVNENANDIEKGAVHENEKVVDVDDEVNEKDKEDDVENEEENNDFEYSESDENEESDSEEDGKDEDLDPEDVLYGKEQDGFDDGDLPRDQPTLSATFLENIEEAFVVPEHMRPHVRTCPKKKAEVEGDIGNSRIAIKKKATSTSRPSQTNAARSSQSMPATPATGKEEIIDPKQLVHEQYLHNLYNWMNDMRRIVPVLQTMPAIPQTPSQPVQPYPQEVPPQTPVEPIIQYQVPKMPGNKTTLTMSSSQPVPNADTVIKKMRKIKGKSQSQGG</sequence>
<dbReference type="Proteomes" id="UP001454036">
    <property type="component" value="Unassembled WGS sequence"/>
</dbReference>
<proteinExistence type="predicted"/>
<accession>A0AAV3PM23</accession>